<sequence length="154" mass="17031">MTPLVLPTAVLHETLGLLRNGGELRCERVALWLTPAAGGSVLREVYEPYQETARDYFHLPPESLQALMARLKSGRLKVAAQIHTHPAEAFHSKADAKWAIVRHSGALSLVLPRFAATTTVATFLEEVKIFELSEAGEWMLTPNRGPDARLLVRP</sequence>
<evidence type="ECO:0000313" key="1">
    <source>
        <dbReference type="EMBL" id="MFG1375192.1"/>
    </source>
</evidence>
<organism evidence="1 2">
    <name type="scientific">Xanthobacter oligotrophicus</name>
    <dbReference type="NCBI Taxonomy" id="2607286"/>
    <lineage>
        <taxon>Bacteria</taxon>
        <taxon>Pseudomonadati</taxon>
        <taxon>Pseudomonadota</taxon>
        <taxon>Alphaproteobacteria</taxon>
        <taxon>Hyphomicrobiales</taxon>
        <taxon>Xanthobacteraceae</taxon>
        <taxon>Xanthobacter</taxon>
    </lineage>
</organism>
<dbReference type="RefSeq" id="WP_393994712.1">
    <property type="nucleotide sequence ID" value="NZ_JBAFVH010000025.1"/>
</dbReference>
<dbReference type="Proteomes" id="UP001604002">
    <property type="component" value="Unassembled WGS sequence"/>
</dbReference>
<comment type="caution">
    <text evidence="1">The sequence shown here is derived from an EMBL/GenBank/DDBJ whole genome shotgun (WGS) entry which is preliminary data.</text>
</comment>
<dbReference type="EMBL" id="JBAFVH010000025">
    <property type="protein sequence ID" value="MFG1375192.1"/>
    <property type="molecule type" value="Genomic_DNA"/>
</dbReference>
<evidence type="ECO:0008006" key="3">
    <source>
        <dbReference type="Google" id="ProtNLM"/>
    </source>
</evidence>
<name>A0ABW7A2D1_9HYPH</name>
<dbReference type="SUPFAM" id="SSF102712">
    <property type="entry name" value="JAB1/MPN domain"/>
    <property type="match status" value="1"/>
</dbReference>
<keyword evidence="2" id="KW-1185">Reference proteome</keyword>
<reference evidence="1 2" key="1">
    <citation type="submission" date="2024-02" db="EMBL/GenBank/DDBJ databases">
        <title>Expansion and revision of Xanthobacter and proposal of Roseixanthobacter gen. nov.</title>
        <authorList>
            <person name="Soltysiak M.P.M."/>
            <person name="Jalihal A."/>
            <person name="Ory A."/>
            <person name="Chrisophersen C."/>
            <person name="Lee A.D."/>
            <person name="Boulton J."/>
            <person name="Springer M."/>
        </authorList>
    </citation>
    <scope>NUCLEOTIDE SEQUENCE [LARGE SCALE GENOMIC DNA]</scope>
    <source>
        <strain evidence="1 2">23A</strain>
    </source>
</reference>
<protein>
    <recommendedName>
        <fullName evidence="3">JAB domain-containing protein</fullName>
    </recommendedName>
</protein>
<accession>A0ABW7A2D1</accession>
<gene>
    <name evidence="1" type="ORF">V5F32_23720</name>
</gene>
<proteinExistence type="predicted"/>
<evidence type="ECO:0000313" key="2">
    <source>
        <dbReference type="Proteomes" id="UP001604002"/>
    </source>
</evidence>